<dbReference type="Proteomes" id="UP000253551">
    <property type="component" value="Unassembled WGS sequence"/>
</dbReference>
<comment type="caution">
    <text evidence="1">The sequence shown here is derived from an EMBL/GenBank/DDBJ whole genome shotgun (WGS) entry which is preliminary data.</text>
</comment>
<evidence type="ECO:0000313" key="2">
    <source>
        <dbReference type="Proteomes" id="UP000253551"/>
    </source>
</evidence>
<name>A0A367K5R2_RHIST</name>
<proteinExistence type="predicted"/>
<keyword evidence="2" id="KW-1185">Reference proteome</keyword>
<protein>
    <submittedName>
        <fullName evidence="1">Uncharacterized protein</fullName>
    </submittedName>
</protein>
<organism evidence="1 2">
    <name type="scientific">Rhizopus stolonifer</name>
    <name type="common">Rhizopus nigricans</name>
    <dbReference type="NCBI Taxonomy" id="4846"/>
    <lineage>
        <taxon>Eukaryota</taxon>
        <taxon>Fungi</taxon>
        <taxon>Fungi incertae sedis</taxon>
        <taxon>Mucoromycota</taxon>
        <taxon>Mucoromycotina</taxon>
        <taxon>Mucoromycetes</taxon>
        <taxon>Mucorales</taxon>
        <taxon>Mucorineae</taxon>
        <taxon>Rhizopodaceae</taxon>
        <taxon>Rhizopus</taxon>
    </lineage>
</organism>
<reference evidence="1 2" key="1">
    <citation type="journal article" date="2018" name="G3 (Bethesda)">
        <title>Phylogenetic and Phylogenomic Definition of Rhizopus Species.</title>
        <authorList>
            <person name="Gryganskyi A.P."/>
            <person name="Golan J."/>
            <person name="Dolatabadi S."/>
            <person name="Mondo S."/>
            <person name="Robb S."/>
            <person name="Idnurm A."/>
            <person name="Muszewska A."/>
            <person name="Steczkiewicz K."/>
            <person name="Masonjones S."/>
            <person name="Liao H.L."/>
            <person name="Gajdeczka M.T."/>
            <person name="Anike F."/>
            <person name="Vuek A."/>
            <person name="Anishchenko I.M."/>
            <person name="Voigt K."/>
            <person name="de Hoog G.S."/>
            <person name="Smith M.E."/>
            <person name="Heitman J."/>
            <person name="Vilgalys R."/>
            <person name="Stajich J.E."/>
        </authorList>
    </citation>
    <scope>NUCLEOTIDE SEQUENCE [LARGE SCALE GENOMIC DNA]</scope>
    <source>
        <strain evidence="1 2">LSU 92-RS-03</strain>
    </source>
</reference>
<dbReference type="EMBL" id="PJQM01002177">
    <property type="protein sequence ID" value="RCH97479.1"/>
    <property type="molecule type" value="Genomic_DNA"/>
</dbReference>
<feature type="non-terminal residue" evidence="1">
    <location>
        <position position="1"/>
    </location>
</feature>
<dbReference type="OrthoDB" id="445357at2759"/>
<accession>A0A367K5R2</accession>
<gene>
    <name evidence="1" type="ORF">CU098_000833</name>
</gene>
<evidence type="ECO:0000313" key="1">
    <source>
        <dbReference type="EMBL" id="RCH97479.1"/>
    </source>
</evidence>
<sequence length="77" mass="8638">TVNKINGRTITIQPEPTVGAKVVSVAKSLNTRRVETNPSVNNGRKIVINPDNKRKVSMIKQNTKPNNNKVANKKRRY</sequence>
<dbReference type="AlphaFoldDB" id="A0A367K5R2"/>